<sequence length="369" mass="38838">MSAQGTQGWDRTTTGRAPSSGFGRAFLWLLAIPAGAGVGVLFWIILLARSRDVPLWLAALIGAGLGVVVAGTSIANRWQRHVRQQAIAARHPGAVVVDAVRVREDAGVFSQVIRTQASAGYAVAFDDAGMHVYDGGSDAQSILDVAWPYVLGFTEESLAINDQARRPGLAVRFATSTVPVVLPFAVAGAPGFPAGTRGIAALRSVLEEMRARYGGSPAGSSAAATPSAPWGQSAAYATPTRRRIVARPSSAIWTLVSRILGGLAALAVVVTVVFNVGSFSLRWRWVGGRMLDQLLWVSVVLVAAAIVALIVRRVVAGMETRAGYTVSRLGPASLDQVDPRTGYVLRPAGTPQLSEQQQRAALARIRSLA</sequence>
<feature type="transmembrane region" description="Helical" evidence="1">
    <location>
        <begin position="54"/>
        <end position="75"/>
    </location>
</feature>
<feature type="transmembrane region" description="Helical" evidence="1">
    <location>
        <begin position="294"/>
        <end position="311"/>
    </location>
</feature>
<dbReference type="KEGG" id="cphy:B5808_03830"/>
<evidence type="ECO:0000313" key="3">
    <source>
        <dbReference type="Proteomes" id="UP000192775"/>
    </source>
</evidence>
<proteinExistence type="predicted"/>
<keyword evidence="1" id="KW-0812">Transmembrane</keyword>
<keyword evidence="1" id="KW-1133">Transmembrane helix</keyword>
<dbReference type="RefSeq" id="WP_085018565.1">
    <property type="nucleotide sequence ID" value="NZ_BMHD01000001.1"/>
</dbReference>
<keyword evidence="3" id="KW-1185">Reference proteome</keyword>
<dbReference type="EMBL" id="CP020715">
    <property type="protein sequence ID" value="ARJ04449.1"/>
    <property type="molecule type" value="Genomic_DNA"/>
</dbReference>
<keyword evidence="1" id="KW-0472">Membrane</keyword>
<organism evidence="2 3">
    <name type="scientific">Cnuibacter physcomitrellae</name>
    <dbReference type="NCBI Taxonomy" id="1619308"/>
    <lineage>
        <taxon>Bacteria</taxon>
        <taxon>Bacillati</taxon>
        <taxon>Actinomycetota</taxon>
        <taxon>Actinomycetes</taxon>
        <taxon>Micrococcales</taxon>
        <taxon>Microbacteriaceae</taxon>
        <taxon>Cnuibacter</taxon>
    </lineage>
</organism>
<evidence type="ECO:0000313" key="2">
    <source>
        <dbReference type="EMBL" id="ARJ04449.1"/>
    </source>
</evidence>
<name>A0A1X9LMV7_9MICO</name>
<dbReference type="Proteomes" id="UP000192775">
    <property type="component" value="Chromosome"/>
</dbReference>
<evidence type="ECO:0000256" key="1">
    <source>
        <dbReference type="SAM" id="Phobius"/>
    </source>
</evidence>
<protein>
    <submittedName>
        <fullName evidence="2">Uncharacterized protein</fullName>
    </submittedName>
</protein>
<feature type="transmembrane region" description="Helical" evidence="1">
    <location>
        <begin position="251"/>
        <end position="274"/>
    </location>
</feature>
<reference evidence="2 3" key="1">
    <citation type="submission" date="2017-04" db="EMBL/GenBank/DDBJ databases">
        <authorList>
            <person name="Afonso C.L."/>
            <person name="Miller P.J."/>
            <person name="Scott M.A."/>
            <person name="Spackman E."/>
            <person name="Goraichik I."/>
            <person name="Dimitrov K.M."/>
            <person name="Suarez D.L."/>
            <person name="Swayne D.E."/>
        </authorList>
    </citation>
    <scope>NUCLEOTIDE SEQUENCE [LARGE SCALE GENOMIC DNA]</scope>
    <source>
        <strain evidence="3">XA(T)</strain>
    </source>
</reference>
<dbReference type="STRING" id="1619308.B5808_03830"/>
<dbReference type="AlphaFoldDB" id="A0A1X9LMV7"/>
<accession>A0A1X9LMV7</accession>
<feature type="transmembrane region" description="Helical" evidence="1">
    <location>
        <begin position="26"/>
        <end position="48"/>
    </location>
</feature>
<gene>
    <name evidence="2" type="ORF">B5808_03830</name>
</gene>